<evidence type="ECO:0000256" key="2">
    <source>
        <dbReference type="ARBA" id="ARBA00022737"/>
    </source>
</evidence>
<dbReference type="Proteomes" id="UP000053647">
    <property type="component" value="Unassembled WGS sequence"/>
</dbReference>
<dbReference type="Pfam" id="PF00400">
    <property type="entry name" value="WD40"/>
    <property type="match status" value="4"/>
</dbReference>
<dbReference type="PANTHER" id="PTHR19879">
    <property type="entry name" value="TRANSCRIPTION INITIATION FACTOR TFIID"/>
    <property type="match status" value="1"/>
</dbReference>
<dbReference type="EMBL" id="KN819346">
    <property type="protein sequence ID" value="KIJ14039.1"/>
    <property type="molecule type" value="Genomic_DNA"/>
</dbReference>
<reference evidence="5" key="2">
    <citation type="submission" date="2015-01" db="EMBL/GenBank/DDBJ databases">
        <title>Evolutionary Origins and Diversification of the Mycorrhizal Mutualists.</title>
        <authorList>
            <consortium name="DOE Joint Genome Institute"/>
            <consortium name="Mycorrhizal Genomics Consortium"/>
            <person name="Kohler A."/>
            <person name="Kuo A."/>
            <person name="Nagy L.G."/>
            <person name="Floudas D."/>
            <person name="Copeland A."/>
            <person name="Barry K.W."/>
            <person name="Cichocki N."/>
            <person name="Veneault-Fourrey C."/>
            <person name="LaButti K."/>
            <person name="Lindquist E.A."/>
            <person name="Lipzen A."/>
            <person name="Lundell T."/>
            <person name="Morin E."/>
            <person name="Murat C."/>
            <person name="Riley R."/>
            <person name="Ohm R."/>
            <person name="Sun H."/>
            <person name="Tunlid A."/>
            <person name="Henrissat B."/>
            <person name="Grigoriev I.V."/>
            <person name="Hibbett D.S."/>
            <person name="Martin F."/>
        </authorList>
    </citation>
    <scope>NUCLEOTIDE SEQUENCE [LARGE SCALE GENOMIC DNA]</scope>
    <source>
        <strain evidence="5">ATCC 200175</strain>
    </source>
</reference>
<keyword evidence="5" id="KW-1185">Reference proteome</keyword>
<feature type="non-terminal residue" evidence="4">
    <location>
        <position position="1"/>
    </location>
</feature>
<dbReference type="HOGENOM" id="CLU_000288_57_18_1"/>
<feature type="repeat" description="WD" evidence="3">
    <location>
        <begin position="81"/>
        <end position="122"/>
    </location>
</feature>
<dbReference type="PRINTS" id="PR00320">
    <property type="entry name" value="GPROTEINBRPT"/>
</dbReference>
<dbReference type="InterPro" id="IPR001680">
    <property type="entry name" value="WD40_rpt"/>
</dbReference>
<evidence type="ECO:0008006" key="6">
    <source>
        <dbReference type="Google" id="ProtNLM"/>
    </source>
</evidence>
<dbReference type="OrthoDB" id="538223at2759"/>
<name>A0A0C9SWS1_PAXIN</name>
<dbReference type="InterPro" id="IPR020472">
    <property type="entry name" value="WD40_PAC1"/>
</dbReference>
<sequence length="158" mass="17190">HGSWVGCVGFYPDEKKLVTGSGDGTLRIRDRTTGAVEVLHGHRGSVWDVDVSQDGEIVVSGSDDKTVRIWNGKSGETMQVFEGHKNWVRSVQFSPTSSKVVSGSWDGTVRVWSVETGELAFEPIECDGSVNWCVRYSPSGDRIASGARSVQIWDAETG</sequence>
<dbReference type="InterPro" id="IPR036322">
    <property type="entry name" value="WD40_repeat_dom_sf"/>
</dbReference>
<reference evidence="4 5" key="1">
    <citation type="submission" date="2014-06" db="EMBL/GenBank/DDBJ databases">
        <authorList>
            <consortium name="DOE Joint Genome Institute"/>
            <person name="Kuo A."/>
            <person name="Kohler A."/>
            <person name="Nagy L.G."/>
            <person name="Floudas D."/>
            <person name="Copeland A."/>
            <person name="Barry K.W."/>
            <person name="Cichocki N."/>
            <person name="Veneault-Fourrey C."/>
            <person name="LaButti K."/>
            <person name="Lindquist E.A."/>
            <person name="Lipzen A."/>
            <person name="Lundell T."/>
            <person name="Morin E."/>
            <person name="Murat C."/>
            <person name="Sun H."/>
            <person name="Tunlid A."/>
            <person name="Henrissat B."/>
            <person name="Grigoriev I.V."/>
            <person name="Hibbett D.S."/>
            <person name="Martin F."/>
            <person name="Nordberg H.P."/>
            <person name="Cantor M.N."/>
            <person name="Hua S.X."/>
        </authorList>
    </citation>
    <scope>NUCLEOTIDE SEQUENCE [LARGE SCALE GENOMIC DNA]</scope>
    <source>
        <strain evidence="4 5">ATCC 200175</strain>
    </source>
</reference>
<protein>
    <recommendedName>
        <fullName evidence="6">WD40 repeat-like protein</fullName>
    </recommendedName>
</protein>
<dbReference type="InterPro" id="IPR015943">
    <property type="entry name" value="WD40/YVTN_repeat-like_dom_sf"/>
</dbReference>
<dbReference type="PROSITE" id="PS50294">
    <property type="entry name" value="WD_REPEATS_REGION"/>
    <property type="match status" value="3"/>
</dbReference>
<gene>
    <name evidence="4" type="ORF">PAXINDRAFT_45714</name>
</gene>
<evidence type="ECO:0000313" key="4">
    <source>
        <dbReference type="EMBL" id="KIJ14039.1"/>
    </source>
</evidence>
<feature type="non-terminal residue" evidence="4">
    <location>
        <position position="158"/>
    </location>
</feature>
<dbReference type="SUPFAM" id="SSF50978">
    <property type="entry name" value="WD40 repeat-like"/>
    <property type="match status" value="1"/>
</dbReference>
<dbReference type="AlphaFoldDB" id="A0A0C9SWS1"/>
<keyword evidence="1 3" id="KW-0853">WD repeat</keyword>
<evidence type="ECO:0000256" key="1">
    <source>
        <dbReference type="ARBA" id="ARBA00022574"/>
    </source>
</evidence>
<evidence type="ECO:0000256" key="3">
    <source>
        <dbReference type="PROSITE-ProRule" id="PRU00221"/>
    </source>
</evidence>
<dbReference type="PROSITE" id="PS50082">
    <property type="entry name" value="WD_REPEATS_2"/>
    <property type="match status" value="3"/>
</dbReference>
<evidence type="ECO:0000313" key="5">
    <source>
        <dbReference type="Proteomes" id="UP000053647"/>
    </source>
</evidence>
<feature type="repeat" description="WD" evidence="3">
    <location>
        <begin position="39"/>
        <end position="80"/>
    </location>
</feature>
<dbReference type="Gene3D" id="2.130.10.10">
    <property type="entry name" value="YVTN repeat-like/Quinoprotein amine dehydrogenase"/>
    <property type="match status" value="1"/>
</dbReference>
<organism evidence="4 5">
    <name type="scientific">Paxillus involutus ATCC 200175</name>
    <dbReference type="NCBI Taxonomy" id="664439"/>
    <lineage>
        <taxon>Eukaryota</taxon>
        <taxon>Fungi</taxon>
        <taxon>Dikarya</taxon>
        <taxon>Basidiomycota</taxon>
        <taxon>Agaricomycotina</taxon>
        <taxon>Agaricomycetes</taxon>
        <taxon>Agaricomycetidae</taxon>
        <taxon>Boletales</taxon>
        <taxon>Paxilineae</taxon>
        <taxon>Paxillaceae</taxon>
        <taxon>Paxillus</taxon>
    </lineage>
</organism>
<proteinExistence type="predicted"/>
<dbReference type="PANTHER" id="PTHR19879:SF9">
    <property type="entry name" value="TRANSCRIPTION INITIATION FACTOR TFIID SUBUNIT 5"/>
    <property type="match status" value="1"/>
</dbReference>
<feature type="repeat" description="WD" evidence="3">
    <location>
        <begin position="1"/>
        <end position="39"/>
    </location>
</feature>
<accession>A0A0C9SWS1</accession>
<dbReference type="SMART" id="SM00320">
    <property type="entry name" value="WD40"/>
    <property type="match status" value="4"/>
</dbReference>
<keyword evidence="2" id="KW-0677">Repeat</keyword>